<keyword evidence="2 5" id="KW-0694">RNA-binding</keyword>
<dbReference type="SUPFAM" id="SSF50715">
    <property type="entry name" value="Ribosomal protein L25-like"/>
    <property type="match status" value="1"/>
</dbReference>
<keyword evidence="1 5" id="KW-0699">rRNA-binding</keyword>
<gene>
    <name evidence="5" type="primary">rplY</name>
    <name evidence="5" type="synonym">ctc</name>
    <name evidence="8" type="ORF">COU08_01440</name>
</gene>
<dbReference type="InterPro" id="IPR029751">
    <property type="entry name" value="Ribosomal_L25_dom"/>
</dbReference>
<dbReference type="CDD" id="cd00495">
    <property type="entry name" value="Ribosomal_L25_TL5_CTC"/>
    <property type="match status" value="1"/>
</dbReference>
<dbReference type="InterPro" id="IPR020056">
    <property type="entry name" value="Rbsml_bL25/Gln-tRNA_synth_N"/>
</dbReference>
<dbReference type="Pfam" id="PF14693">
    <property type="entry name" value="Ribosomal_TL5_C"/>
    <property type="match status" value="1"/>
</dbReference>
<evidence type="ECO:0000256" key="1">
    <source>
        <dbReference type="ARBA" id="ARBA00022730"/>
    </source>
</evidence>
<dbReference type="HAMAP" id="MF_01334">
    <property type="entry name" value="Ribosomal_bL25_CTC"/>
    <property type="match status" value="1"/>
</dbReference>
<accession>A0A2M6WIL7</accession>
<feature type="domain" description="Large ribosomal subunit protein bL25 beta" evidence="7">
    <location>
        <begin position="96"/>
        <end position="180"/>
    </location>
</feature>
<dbReference type="GO" id="GO:0003735">
    <property type="term" value="F:structural constituent of ribosome"/>
    <property type="evidence" value="ECO:0007669"/>
    <property type="project" value="InterPro"/>
</dbReference>
<evidence type="ECO:0000256" key="2">
    <source>
        <dbReference type="ARBA" id="ARBA00022884"/>
    </source>
</evidence>
<comment type="subunit">
    <text evidence="5">Part of the 50S ribosomal subunit; part of the 5S rRNA/L5/L18/L25 subcomplex. Contacts the 5S rRNA. Binds to the 5S rRNA independently of L5 and L18.</text>
</comment>
<comment type="caution">
    <text evidence="8">The sequence shown here is derived from an EMBL/GenBank/DDBJ whole genome shotgun (WGS) entry which is preliminary data.</text>
</comment>
<evidence type="ECO:0000259" key="6">
    <source>
        <dbReference type="Pfam" id="PF01386"/>
    </source>
</evidence>
<dbReference type="Pfam" id="PF01386">
    <property type="entry name" value="Ribosomal_L25p"/>
    <property type="match status" value="1"/>
</dbReference>
<dbReference type="NCBIfam" id="TIGR00731">
    <property type="entry name" value="bL25_bact_ctc"/>
    <property type="match status" value="1"/>
</dbReference>
<dbReference type="InterPro" id="IPR011035">
    <property type="entry name" value="Ribosomal_bL25/Gln-tRNA_synth"/>
</dbReference>
<dbReference type="Gene3D" id="2.170.120.20">
    <property type="entry name" value="Ribosomal protein L25, beta domain"/>
    <property type="match status" value="1"/>
</dbReference>
<evidence type="ECO:0000256" key="3">
    <source>
        <dbReference type="ARBA" id="ARBA00022980"/>
    </source>
</evidence>
<reference evidence="9" key="1">
    <citation type="submission" date="2017-09" db="EMBL/GenBank/DDBJ databases">
        <title>Depth-based differentiation of microbial function through sediment-hosted aquifers and enrichment of novel symbionts in the deep terrestrial subsurface.</title>
        <authorList>
            <person name="Probst A.J."/>
            <person name="Ladd B."/>
            <person name="Jarett J.K."/>
            <person name="Geller-Mcgrath D.E."/>
            <person name="Sieber C.M.K."/>
            <person name="Emerson J.B."/>
            <person name="Anantharaman K."/>
            <person name="Thomas B.C."/>
            <person name="Malmstrom R."/>
            <person name="Stieglmeier M."/>
            <person name="Klingl A."/>
            <person name="Woyke T."/>
            <person name="Ryan C.M."/>
            <person name="Banfield J.F."/>
        </authorList>
    </citation>
    <scope>NUCLEOTIDE SEQUENCE [LARGE SCALE GENOMIC DNA]</scope>
</reference>
<dbReference type="InterPro" id="IPR020930">
    <property type="entry name" value="Ribosomal_uL5_bac-type"/>
</dbReference>
<evidence type="ECO:0000256" key="5">
    <source>
        <dbReference type="HAMAP-Rule" id="MF_01334"/>
    </source>
</evidence>
<dbReference type="Proteomes" id="UP000228635">
    <property type="component" value="Unassembled WGS sequence"/>
</dbReference>
<proteinExistence type="inferred from homology"/>
<keyword evidence="4 5" id="KW-0687">Ribonucleoprotein</keyword>
<comment type="similarity">
    <text evidence="5">Belongs to the bacterial ribosomal protein bL25 family. CTC subfamily.</text>
</comment>
<evidence type="ECO:0000313" key="8">
    <source>
        <dbReference type="EMBL" id="PIT92641.1"/>
    </source>
</evidence>
<dbReference type="InterPro" id="IPR020057">
    <property type="entry name" value="Ribosomal_bL25_b-dom"/>
</dbReference>
<dbReference type="EMBL" id="PFBA01000013">
    <property type="protein sequence ID" value="PIT92641.1"/>
    <property type="molecule type" value="Genomic_DNA"/>
</dbReference>
<dbReference type="GO" id="GO:0006412">
    <property type="term" value="P:translation"/>
    <property type="evidence" value="ECO:0007669"/>
    <property type="project" value="UniProtKB-UniRule"/>
</dbReference>
<dbReference type="InterPro" id="IPR037121">
    <property type="entry name" value="Ribosomal_bL25_C"/>
</dbReference>
<evidence type="ECO:0000256" key="4">
    <source>
        <dbReference type="ARBA" id="ARBA00023274"/>
    </source>
</evidence>
<dbReference type="InterPro" id="IPR001021">
    <property type="entry name" value="Ribosomal_bL25_long"/>
</dbReference>
<evidence type="ECO:0000259" key="7">
    <source>
        <dbReference type="Pfam" id="PF14693"/>
    </source>
</evidence>
<dbReference type="GO" id="GO:0022625">
    <property type="term" value="C:cytosolic large ribosomal subunit"/>
    <property type="evidence" value="ECO:0007669"/>
    <property type="project" value="TreeGrafter"/>
</dbReference>
<dbReference type="Gene3D" id="2.40.240.10">
    <property type="entry name" value="Ribosomal Protein L25, Chain P"/>
    <property type="match status" value="1"/>
</dbReference>
<protein>
    <recommendedName>
        <fullName evidence="5">Large ribosomal subunit protein bL25</fullName>
    </recommendedName>
    <alternativeName>
        <fullName evidence="5">General stress protein CTC</fullName>
    </alternativeName>
</protein>
<dbReference type="AlphaFoldDB" id="A0A2M6WIL7"/>
<feature type="domain" description="Large ribosomal subunit protein bL25 L25" evidence="6">
    <location>
        <begin position="3"/>
        <end position="88"/>
    </location>
</feature>
<dbReference type="GO" id="GO:0008097">
    <property type="term" value="F:5S rRNA binding"/>
    <property type="evidence" value="ECO:0007669"/>
    <property type="project" value="InterPro"/>
</dbReference>
<organism evidence="8 9">
    <name type="scientific">Candidatus Harrisonbacteria bacterium CG10_big_fil_rev_8_21_14_0_10_42_17</name>
    <dbReference type="NCBI Taxonomy" id="1974584"/>
    <lineage>
        <taxon>Bacteria</taxon>
        <taxon>Candidatus Harrisoniibacteriota</taxon>
    </lineage>
</organism>
<name>A0A2M6WIL7_9BACT</name>
<dbReference type="PANTHER" id="PTHR33284:SF1">
    <property type="entry name" value="RIBOSOMAL PROTEIN L25_GLN-TRNA SYNTHETASE, ANTI-CODON-BINDING DOMAIN-CONTAINING PROTEIN"/>
    <property type="match status" value="1"/>
</dbReference>
<dbReference type="PANTHER" id="PTHR33284">
    <property type="entry name" value="RIBOSOMAL PROTEIN L25/GLN-TRNA SYNTHETASE, ANTI-CODON-BINDING DOMAIN-CONTAINING PROTEIN"/>
    <property type="match status" value="1"/>
</dbReference>
<keyword evidence="3 5" id="KW-0689">Ribosomal protein</keyword>
<comment type="function">
    <text evidence="5">This is one of the proteins that binds to the 5S RNA in the ribosome where it forms part of the central protuberance.</text>
</comment>
<sequence>MDLAVQKRTLFGSHLPKLRNEGFIPGELYGHGVQNIHVSIPMKEFHTLYKEAGENTVVNVLFEKDTFPVLIHSVTRHPVTDEFLSVDFYQVRLDEKVTAEVPFRFINESPAVKNLGGLLVRPMDALEIEALPTEMPHDIEVDLSSLTEIGSVIHVKDLPFSPSFKIFIDSETVVATVTEKRAEEEVQPVAEAAPEVLVETEEKKIKRSEEKE</sequence>
<evidence type="ECO:0000313" key="9">
    <source>
        <dbReference type="Proteomes" id="UP000228635"/>
    </source>
</evidence>